<evidence type="ECO:0000313" key="12">
    <source>
        <dbReference type="RefSeq" id="XP_033161940.1"/>
    </source>
</evidence>
<evidence type="ECO:0000259" key="10">
    <source>
        <dbReference type="PROSITE" id="PS50240"/>
    </source>
</evidence>
<dbReference type="FunFam" id="2.40.10.10:FF:000028">
    <property type="entry name" value="Serine protease easter"/>
    <property type="match status" value="1"/>
</dbReference>
<keyword evidence="8" id="KW-0378">Hydrolase</keyword>
<evidence type="ECO:0000256" key="7">
    <source>
        <dbReference type="ARBA" id="ARBA00024195"/>
    </source>
</evidence>
<dbReference type="GO" id="GO:0004252">
    <property type="term" value="F:serine-type endopeptidase activity"/>
    <property type="evidence" value="ECO:0007669"/>
    <property type="project" value="InterPro"/>
</dbReference>
<evidence type="ECO:0000256" key="4">
    <source>
        <dbReference type="ARBA" id="ARBA00023145"/>
    </source>
</evidence>
<dbReference type="InterPro" id="IPR043504">
    <property type="entry name" value="Peptidase_S1_PA_chymotrypsin"/>
</dbReference>
<dbReference type="PROSITE" id="PS00134">
    <property type="entry name" value="TRYPSIN_HIS"/>
    <property type="match status" value="1"/>
</dbReference>
<dbReference type="InterPro" id="IPR001254">
    <property type="entry name" value="Trypsin_dom"/>
</dbReference>
<evidence type="ECO:0000313" key="11">
    <source>
        <dbReference type="Proteomes" id="UP000515162"/>
    </source>
</evidence>
<dbReference type="InterPro" id="IPR009003">
    <property type="entry name" value="Peptidase_S1_PA"/>
</dbReference>
<dbReference type="SMART" id="SM00020">
    <property type="entry name" value="Tryp_SPc"/>
    <property type="match status" value="1"/>
</dbReference>
<accession>A0A6P8JZV2</accession>
<evidence type="ECO:0000256" key="1">
    <source>
        <dbReference type="ARBA" id="ARBA00022723"/>
    </source>
</evidence>
<dbReference type="InterPro" id="IPR001314">
    <property type="entry name" value="Peptidase_S1A"/>
</dbReference>
<keyword evidence="2 9" id="KW-0732">Signal</keyword>
<comment type="similarity">
    <text evidence="7">Belongs to the peptidase S1 family. CLIP subfamily.</text>
</comment>
<reference evidence="12" key="1">
    <citation type="submission" date="2025-08" db="UniProtKB">
        <authorList>
            <consortium name="RefSeq"/>
        </authorList>
    </citation>
    <scope>IDENTIFICATION</scope>
    <source>
        <strain evidence="12">Mau12</strain>
        <tissue evidence="12">Whole Body</tissue>
    </source>
</reference>
<dbReference type="RefSeq" id="XP_033161940.1">
    <property type="nucleotide sequence ID" value="XM_033306049.1"/>
</dbReference>
<dbReference type="Pfam" id="PF00089">
    <property type="entry name" value="Trypsin"/>
    <property type="match status" value="1"/>
</dbReference>
<dbReference type="InterPro" id="IPR018114">
    <property type="entry name" value="TRYPSIN_HIS"/>
</dbReference>
<feature type="chain" id="PRO_5027791689" evidence="9">
    <location>
        <begin position="20"/>
        <end position="282"/>
    </location>
</feature>
<dbReference type="InterPro" id="IPR051487">
    <property type="entry name" value="Ser/Thr_Proteases_Immune/Dev"/>
</dbReference>
<sequence length="282" mass="31031">MTTRILSLTFMCYIGLVKICDIHSATSGTLVVGGTPAPPKKFPMAARLGHQSSSGNQTKWFCGGTLISHQVVLTAAHCFYSDVGIVNIVRLGELVFNTDKDDAEPEDIKVLELKAHPNFRYPILYNDIGLVRLRRQVTFGPYKMPACLPLNGGEQLDAFTAIGWGQKKSYEFEQSKELREVELQNYNRSCSDTTYPNEECPQGYNAETQLCVGSPGHQDTCNGDSGGPLLIPHAANGCRYQVMGVTSVGIACDTPDIPSLYTRVHYFGNWIKGELANTERSQ</sequence>
<dbReference type="GO" id="GO:0046872">
    <property type="term" value="F:metal ion binding"/>
    <property type="evidence" value="ECO:0007669"/>
    <property type="project" value="UniProtKB-KW"/>
</dbReference>
<evidence type="ECO:0000256" key="9">
    <source>
        <dbReference type="SAM" id="SignalP"/>
    </source>
</evidence>
<keyword evidence="5" id="KW-1015">Disulfide bond</keyword>
<dbReference type="PROSITE" id="PS00135">
    <property type="entry name" value="TRYPSIN_SER"/>
    <property type="match status" value="1"/>
</dbReference>
<dbReference type="PROSITE" id="PS50240">
    <property type="entry name" value="TRYPSIN_DOM"/>
    <property type="match status" value="1"/>
</dbReference>
<dbReference type="AlphaFoldDB" id="A0A6P8JZV2"/>
<feature type="signal peptide" evidence="9">
    <location>
        <begin position="1"/>
        <end position="19"/>
    </location>
</feature>
<dbReference type="FunFam" id="2.40.10.10:FF:000157">
    <property type="entry name" value="GH18608p"/>
    <property type="match status" value="1"/>
</dbReference>
<feature type="domain" description="Peptidase S1" evidence="10">
    <location>
        <begin position="31"/>
        <end position="276"/>
    </location>
</feature>
<name>A0A6P8JZV2_DROMA</name>
<dbReference type="SUPFAM" id="SSF50494">
    <property type="entry name" value="Trypsin-like serine proteases"/>
    <property type="match status" value="1"/>
</dbReference>
<evidence type="ECO:0000256" key="6">
    <source>
        <dbReference type="ARBA" id="ARBA00023180"/>
    </source>
</evidence>
<dbReference type="InterPro" id="IPR033116">
    <property type="entry name" value="TRYPSIN_SER"/>
</dbReference>
<keyword evidence="1" id="KW-0479">Metal-binding</keyword>
<dbReference type="GO" id="GO:0006508">
    <property type="term" value="P:proteolysis"/>
    <property type="evidence" value="ECO:0007669"/>
    <property type="project" value="UniProtKB-KW"/>
</dbReference>
<dbReference type="CDD" id="cd00190">
    <property type="entry name" value="Tryp_SPc"/>
    <property type="match status" value="1"/>
</dbReference>
<dbReference type="PRINTS" id="PR00722">
    <property type="entry name" value="CHYMOTRYPSIN"/>
</dbReference>
<keyword evidence="11" id="KW-1185">Reference proteome</keyword>
<keyword evidence="3" id="KW-0106">Calcium</keyword>
<evidence type="ECO:0000256" key="2">
    <source>
        <dbReference type="ARBA" id="ARBA00022729"/>
    </source>
</evidence>
<dbReference type="Proteomes" id="UP000515162">
    <property type="component" value="Chromosome 3R"/>
</dbReference>
<evidence type="ECO:0000256" key="3">
    <source>
        <dbReference type="ARBA" id="ARBA00022837"/>
    </source>
</evidence>
<keyword evidence="6" id="KW-0325">Glycoprotein</keyword>
<gene>
    <name evidence="12" type="primary">LOC117142213</name>
</gene>
<keyword evidence="8" id="KW-0720">Serine protease</keyword>
<dbReference type="GeneID" id="117142213"/>
<protein>
    <submittedName>
        <fullName evidence="12">Serine protease snake-like</fullName>
    </submittedName>
</protein>
<organism evidence="11 12">
    <name type="scientific">Drosophila mauritiana</name>
    <name type="common">Fruit fly</name>
    <dbReference type="NCBI Taxonomy" id="7226"/>
    <lineage>
        <taxon>Eukaryota</taxon>
        <taxon>Metazoa</taxon>
        <taxon>Ecdysozoa</taxon>
        <taxon>Arthropoda</taxon>
        <taxon>Hexapoda</taxon>
        <taxon>Insecta</taxon>
        <taxon>Pterygota</taxon>
        <taxon>Neoptera</taxon>
        <taxon>Endopterygota</taxon>
        <taxon>Diptera</taxon>
        <taxon>Brachycera</taxon>
        <taxon>Muscomorpha</taxon>
        <taxon>Ephydroidea</taxon>
        <taxon>Drosophilidae</taxon>
        <taxon>Drosophila</taxon>
        <taxon>Sophophora</taxon>
    </lineage>
</organism>
<keyword evidence="4" id="KW-0865">Zymogen</keyword>
<keyword evidence="8" id="KW-0645">Protease</keyword>
<evidence type="ECO:0000256" key="5">
    <source>
        <dbReference type="ARBA" id="ARBA00023157"/>
    </source>
</evidence>
<dbReference type="Gene3D" id="2.40.10.10">
    <property type="entry name" value="Trypsin-like serine proteases"/>
    <property type="match status" value="2"/>
</dbReference>
<dbReference type="PANTHER" id="PTHR24256">
    <property type="entry name" value="TRYPTASE-RELATED"/>
    <property type="match status" value="1"/>
</dbReference>
<evidence type="ECO:0000256" key="8">
    <source>
        <dbReference type="RuleBase" id="RU363034"/>
    </source>
</evidence>
<proteinExistence type="inferred from homology"/>